<keyword evidence="4 5" id="KW-0413">Isomerase</keyword>
<keyword evidence="11" id="KW-1185">Reference proteome</keyword>
<keyword evidence="2 5" id="KW-0312">Gluconeogenesis</keyword>
<feature type="binding site" evidence="5 7">
    <location>
        <position position="97"/>
    </location>
    <ligand>
        <name>substrate</name>
    </ligand>
</feature>
<organism evidence="10 11">
    <name type="scientific">Chitinophaga jiangningensis</name>
    <dbReference type="NCBI Taxonomy" id="1419482"/>
    <lineage>
        <taxon>Bacteria</taxon>
        <taxon>Pseudomonadati</taxon>
        <taxon>Bacteroidota</taxon>
        <taxon>Chitinophagia</taxon>
        <taxon>Chitinophagales</taxon>
        <taxon>Chitinophagaceae</taxon>
        <taxon>Chitinophaga</taxon>
    </lineage>
</organism>
<dbReference type="SMART" id="SM00855">
    <property type="entry name" value="PGAM"/>
    <property type="match status" value="1"/>
</dbReference>
<feature type="binding site" evidence="5 7">
    <location>
        <begin position="86"/>
        <end position="89"/>
    </location>
    <ligand>
        <name>substrate</name>
    </ligand>
</feature>
<comment type="function">
    <text evidence="5 9">Catalyzes the interconversion of 2-phosphoglycerate and 3-phosphoglycerate.</text>
</comment>
<accession>A0A1M6YVS3</accession>
<dbReference type="EMBL" id="FRBL01000002">
    <property type="protein sequence ID" value="SHL22348.1"/>
    <property type="molecule type" value="Genomic_DNA"/>
</dbReference>
<dbReference type="OrthoDB" id="9782128at2"/>
<dbReference type="NCBIfam" id="TIGR01258">
    <property type="entry name" value="pgm_1"/>
    <property type="match status" value="1"/>
</dbReference>
<dbReference type="Proteomes" id="UP000184420">
    <property type="component" value="Unassembled WGS sequence"/>
</dbReference>
<gene>
    <name evidence="5" type="primary">gpmA</name>
    <name evidence="10" type="ORF">SAMN05444266_102511</name>
</gene>
<feature type="binding site" evidence="5 7">
    <location>
        <begin position="9"/>
        <end position="16"/>
    </location>
    <ligand>
        <name>substrate</name>
    </ligand>
</feature>
<dbReference type="GO" id="GO:0004619">
    <property type="term" value="F:phosphoglycerate mutase activity"/>
    <property type="evidence" value="ECO:0007669"/>
    <property type="project" value="UniProtKB-UniRule"/>
</dbReference>
<dbReference type="InterPro" id="IPR013078">
    <property type="entry name" value="His_Pase_superF_clade-1"/>
</dbReference>
<dbReference type="SUPFAM" id="SSF53254">
    <property type="entry name" value="Phosphoglycerate mutase-like"/>
    <property type="match status" value="1"/>
</dbReference>
<feature type="binding site" evidence="5 7">
    <location>
        <begin position="22"/>
        <end position="23"/>
    </location>
    <ligand>
        <name>substrate</name>
    </ligand>
</feature>
<evidence type="ECO:0000256" key="3">
    <source>
        <dbReference type="ARBA" id="ARBA00023152"/>
    </source>
</evidence>
<dbReference type="InterPro" id="IPR029033">
    <property type="entry name" value="His_PPase_superfam"/>
</dbReference>
<evidence type="ECO:0000313" key="11">
    <source>
        <dbReference type="Proteomes" id="UP000184420"/>
    </source>
</evidence>
<dbReference type="PIRSF" id="PIRSF000709">
    <property type="entry name" value="6PFK_2-Ptase"/>
    <property type="match status" value="1"/>
</dbReference>
<evidence type="ECO:0000256" key="1">
    <source>
        <dbReference type="ARBA" id="ARBA00006717"/>
    </source>
</evidence>
<evidence type="ECO:0000313" key="10">
    <source>
        <dbReference type="EMBL" id="SHL22348.1"/>
    </source>
</evidence>
<sequence>MSVKLFLIRHGQSLWNLENRFTGWKDIDLSEKGVQEATEAGKELRGEQIDIAFTSTLIRAQHTLDLVLQNSGETGIPVVINKALNERSYGDLEGLNKADTAAQYGEAQVHIWRRSFSTRPPGGESLEDTYNRVIPYFMHTILPHMEAAENVLIVAHGNSLRALVMFIDNLTQDEILQREIATGFPLTYIFNRASIDALRARFGSSTLA</sequence>
<dbReference type="EC" id="5.4.2.11" evidence="5 9"/>
<evidence type="ECO:0000256" key="2">
    <source>
        <dbReference type="ARBA" id="ARBA00022432"/>
    </source>
</evidence>
<feature type="site" description="Transition state stabilizer" evidence="5 8">
    <location>
        <position position="156"/>
    </location>
</feature>
<evidence type="ECO:0000256" key="7">
    <source>
        <dbReference type="PIRSR" id="PIRSR613078-2"/>
    </source>
</evidence>
<feature type="active site" description="Proton donor/acceptor" evidence="5 6">
    <location>
        <position position="86"/>
    </location>
</feature>
<feature type="active site" description="Tele-phosphohistidine intermediate" evidence="5 6">
    <location>
        <position position="10"/>
    </location>
</feature>
<reference evidence="10 11" key="1">
    <citation type="submission" date="2016-11" db="EMBL/GenBank/DDBJ databases">
        <authorList>
            <person name="Jaros S."/>
            <person name="Januszkiewicz K."/>
            <person name="Wedrychowicz H."/>
        </authorList>
    </citation>
    <scope>NUCLEOTIDE SEQUENCE [LARGE SCALE GENOMIC DNA]</scope>
    <source>
        <strain evidence="10 11">DSM 27406</strain>
    </source>
</reference>
<dbReference type="AlphaFoldDB" id="A0A1M6YVS3"/>
<evidence type="ECO:0000256" key="4">
    <source>
        <dbReference type="ARBA" id="ARBA00023235"/>
    </source>
</evidence>
<keyword evidence="3 5" id="KW-0324">Glycolysis</keyword>
<feature type="binding site" evidence="5 7">
    <location>
        <begin position="157"/>
        <end position="158"/>
    </location>
    <ligand>
        <name>substrate</name>
    </ligand>
</feature>
<evidence type="ECO:0000256" key="9">
    <source>
        <dbReference type="RuleBase" id="RU004512"/>
    </source>
</evidence>
<name>A0A1M6YVS3_9BACT</name>
<dbReference type="InterPro" id="IPR005952">
    <property type="entry name" value="Phosphogly_mut1"/>
</dbReference>
<dbReference type="UniPathway" id="UPA00109">
    <property type="reaction ID" value="UER00186"/>
</dbReference>
<evidence type="ECO:0000256" key="6">
    <source>
        <dbReference type="PIRSR" id="PIRSR613078-1"/>
    </source>
</evidence>
<dbReference type="GO" id="GO:0006094">
    <property type="term" value="P:gluconeogenesis"/>
    <property type="evidence" value="ECO:0007669"/>
    <property type="project" value="UniProtKB-UniRule"/>
</dbReference>
<dbReference type="InterPro" id="IPR001345">
    <property type="entry name" value="PG/BPGM_mutase_AS"/>
</dbReference>
<dbReference type="Gene3D" id="3.40.50.1240">
    <property type="entry name" value="Phosphoglycerate mutase-like"/>
    <property type="match status" value="1"/>
</dbReference>
<dbReference type="RefSeq" id="WP_073079340.1">
    <property type="nucleotide sequence ID" value="NZ_FRBL01000002.1"/>
</dbReference>
<evidence type="ECO:0000256" key="5">
    <source>
        <dbReference type="HAMAP-Rule" id="MF_01039"/>
    </source>
</evidence>
<dbReference type="Pfam" id="PF00300">
    <property type="entry name" value="His_Phos_1"/>
    <property type="match status" value="1"/>
</dbReference>
<dbReference type="CDD" id="cd07067">
    <property type="entry name" value="HP_PGM_like"/>
    <property type="match status" value="1"/>
</dbReference>
<feature type="binding site" evidence="5 7">
    <location>
        <position position="59"/>
    </location>
    <ligand>
        <name>substrate</name>
    </ligand>
</feature>
<evidence type="ECO:0000256" key="8">
    <source>
        <dbReference type="PIRSR" id="PIRSR613078-3"/>
    </source>
</evidence>
<dbReference type="PANTHER" id="PTHR11931">
    <property type="entry name" value="PHOSPHOGLYCERATE MUTASE"/>
    <property type="match status" value="1"/>
</dbReference>
<feature type="binding site" evidence="5 7">
    <location>
        <begin position="113"/>
        <end position="114"/>
    </location>
    <ligand>
        <name>substrate</name>
    </ligand>
</feature>
<protein>
    <recommendedName>
        <fullName evidence="5 9">2,3-bisphosphoglycerate-dependent phosphoglycerate mutase</fullName>
        <shortName evidence="5">BPG-dependent PGAM</shortName>
        <shortName evidence="5">PGAM</shortName>
        <shortName evidence="5">Phosphoglyceromutase</shortName>
        <shortName evidence="5">dPGM</shortName>
        <ecNumber evidence="5 9">5.4.2.11</ecNumber>
    </recommendedName>
</protein>
<dbReference type="STRING" id="1419482.SAMN05444266_102511"/>
<comment type="pathway">
    <text evidence="5 9">Carbohydrate degradation; glycolysis; pyruvate from D-glyceraldehyde 3-phosphate: step 3/5.</text>
</comment>
<comment type="similarity">
    <text evidence="1 5">Belongs to the phosphoglycerate mutase family. BPG-dependent PGAM subfamily.</text>
</comment>
<dbReference type="PROSITE" id="PS00175">
    <property type="entry name" value="PG_MUTASE"/>
    <property type="match status" value="1"/>
</dbReference>
<dbReference type="HAMAP" id="MF_01039">
    <property type="entry name" value="PGAM_GpmA"/>
    <property type="match status" value="1"/>
</dbReference>
<proteinExistence type="inferred from homology"/>
<dbReference type="GO" id="GO:0006096">
    <property type="term" value="P:glycolytic process"/>
    <property type="evidence" value="ECO:0007669"/>
    <property type="project" value="UniProtKB-UniRule"/>
</dbReference>
<comment type="catalytic activity">
    <reaction evidence="5 9">
        <text>(2R)-2-phosphoglycerate = (2R)-3-phosphoglycerate</text>
        <dbReference type="Rhea" id="RHEA:15901"/>
        <dbReference type="ChEBI" id="CHEBI:58272"/>
        <dbReference type="ChEBI" id="CHEBI:58289"/>
        <dbReference type="EC" id="5.4.2.11"/>
    </reaction>
</comment>